<keyword evidence="4" id="KW-0233">DNA recombination</keyword>
<dbReference type="SUPFAM" id="SSF56349">
    <property type="entry name" value="DNA breaking-rejoining enzymes"/>
    <property type="match status" value="1"/>
</dbReference>
<dbReference type="PROSITE" id="PS51900">
    <property type="entry name" value="CB"/>
    <property type="match status" value="1"/>
</dbReference>
<dbReference type="InterPro" id="IPR044068">
    <property type="entry name" value="CB"/>
</dbReference>
<evidence type="ECO:0000256" key="1">
    <source>
        <dbReference type="ARBA" id="ARBA00008857"/>
    </source>
</evidence>
<evidence type="ECO:0000313" key="9">
    <source>
        <dbReference type="EMBL" id="BEH02277.1"/>
    </source>
</evidence>
<feature type="domain" description="Tyr recombinase" evidence="7">
    <location>
        <begin position="252"/>
        <end position="437"/>
    </location>
</feature>
<feature type="region of interest" description="Disordered" evidence="6">
    <location>
        <begin position="217"/>
        <end position="256"/>
    </location>
</feature>
<dbReference type="InterPro" id="IPR004107">
    <property type="entry name" value="Integrase_SAM-like_N"/>
</dbReference>
<feature type="compositionally biased region" description="Basic and acidic residues" evidence="6">
    <location>
        <begin position="241"/>
        <end position="256"/>
    </location>
</feature>
<dbReference type="Gene3D" id="1.10.443.10">
    <property type="entry name" value="Intergrase catalytic core"/>
    <property type="match status" value="1"/>
</dbReference>
<dbReference type="GO" id="GO:0003677">
    <property type="term" value="F:DNA binding"/>
    <property type="evidence" value="ECO:0007669"/>
    <property type="project" value="UniProtKB-UniRule"/>
</dbReference>
<dbReference type="GO" id="GO:0006310">
    <property type="term" value="P:DNA recombination"/>
    <property type="evidence" value="ECO:0007669"/>
    <property type="project" value="UniProtKB-KW"/>
</dbReference>
<dbReference type="PROSITE" id="PS51898">
    <property type="entry name" value="TYR_RECOMBINASE"/>
    <property type="match status" value="1"/>
</dbReference>
<evidence type="ECO:0000259" key="8">
    <source>
        <dbReference type="PROSITE" id="PS51900"/>
    </source>
</evidence>
<dbReference type="EMBL" id="AP028056">
    <property type="protein sequence ID" value="BEH02277.1"/>
    <property type="molecule type" value="Genomic_DNA"/>
</dbReference>
<dbReference type="AlphaFoldDB" id="A0AAN0MGV4"/>
<sequence length="478" mass="51758">MTSFVGEGLDGLGVVDVIANHDEPPAEVGVAVRPPEVCAATYVESPFLEEALEAFPKSDGGLSGEEGGLADLGVGQRWAVGLADVFSRVFEFLTRDCRAGLGSYERSPAVASPVVQAVEEFVGYLERRGRGTYTSRSYRLGLGNFGEWLAGKSIELAAVSKTDVEAYIDRFARGLDRGGQARAARTVNHRLSVLASFFGFLIERDTDRGGVWAGRTSPVPAMTTEPTHGMGGGGSAPPRRPRAELRRREPRAEPKVLSDDQVSALIEGARSWRDKAILILLSQSGQRIGDWSAEHGRHGILGLRLGDLDRRRSAMIVLLKGARDQHRVPVTDTFWQAFDTYRDQERRDATTDAAWVGLRRGWPEPLTYSAFEAALRALSARTGVPVTAHMFRHTVATHVVATAGVAVAQQLLGHAHVGTTVDTYAHVDHQAMAKAIAEIERRALNANSEPSYAFHYSPSTLAELEAVTAPQRAGGDSR</sequence>
<evidence type="ECO:0000313" key="10">
    <source>
        <dbReference type="Proteomes" id="UP001431656"/>
    </source>
</evidence>
<dbReference type="InterPro" id="IPR050090">
    <property type="entry name" value="Tyrosine_recombinase_XerCD"/>
</dbReference>
<gene>
    <name evidence="9" type="ORF">brsh051_15580</name>
</gene>
<evidence type="ECO:0000259" key="7">
    <source>
        <dbReference type="PROSITE" id="PS51898"/>
    </source>
</evidence>
<name>A0AAN0MGV4_9ACTN</name>
<evidence type="ECO:0000256" key="2">
    <source>
        <dbReference type="ARBA" id="ARBA00022908"/>
    </source>
</evidence>
<dbReference type="InterPro" id="IPR013762">
    <property type="entry name" value="Integrase-like_cat_sf"/>
</dbReference>
<dbReference type="PANTHER" id="PTHR30349:SF41">
    <property type="entry name" value="INTEGRASE_RECOMBINASE PROTEIN MJ0367-RELATED"/>
    <property type="match status" value="1"/>
</dbReference>
<dbReference type="GO" id="GO:0015074">
    <property type="term" value="P:DNA integration"/>
    <property type="evidence" value="ECO:0007669"/>
    <property type="project" value="UniProtKB-KW"/>
</dbReference>
<reference evidence="9" key="1">
    <citation type="journal article" date="2024" name="Int. J. Syst. Evol. Microbiol.">
        <title>Brooklawnia propionicigenes sp. nov., a facultatively anaerobic, propionate-producing bacterium isolated from a methanogenic reactor treating waste from cattle farms.</title>
        <authorList>
            <person name="Akita Y."/>
            <person name="Ueki A."/>
            <person name="Tonouchi A."/>
            <person name="Sugawara Y."/>
            <person name="Honma S."/>
            <person name="Kaku N."/>
            <person name="Ueki K."/>
        </authorList>
    </citation>
    <scope>NUCLEOTIDE SEQUENCE</scope>
    <source>
        <strain evidence="9">SH051</strain>
    </source>
</reference>
<dbReference type="Pfam" id="PF00589">
    <property type="entry name" value="Phage_integrase"/>
    <property type="match status" value="1"/>
</dbReference>
<keyword evidence="3 5" id="KW-0238">DNA-binding</keyword>
<proteinExistence type="inferred from homology"/>
<dbReference type="PANTHER" id="PTHR30349">
    <property type="entry name" value="PHAGE INTEGRASE-RELATED"/>
    <property type="match status" value="1"/>
</dbReference>
<dbReference type="KEGG" id="broo:brsh051_15580"/>
<dbReference type="RefSeq" id="WP_286263765.1">
    <property type="nucleotide sequence ID" value="NZ_AP028056.1"/>
</dbReference>
<accession>A0AAN0MGV4</accession>
<protein>
    <recommendedName>
        <fullName evidence="11">Integrase</fullName>
    </recommendedName>
</protein>
<evidence type="ECO:0000256" key="5">
    <source>
        <dbReference type="PROSITE-ProRule" id="PRU01248"/>
    </source>
</evidence>
<keyword evidence="10" id="KW-1185">Reference proteome</keyword>
<organism evidence="9 10">
    <name type="scientific">Brooklawnia propionicigenes</name>
    <dbReference type="NCBI Taxonomy" id="3041175"/>
    <lineage>
        <taxon>Bacteria</taxon>
        <taxon>Bacillati</taxon>
        <taxon>Actinomycetota</taxon>
        <taxon>Actinomycetes</taxon>
        <taxon>Propionibacteriales</taxon>
        <taxon>Propionibacteriaceae</taxon>
        <taxon>Brooklawnia</taxon>
    </lineage>
</organism>
<evidence type="ECO:0000256" key="4">
    <source>
        <dbReference type="ARBA" id="ARBA00023172"/>
    </source>
</evidence>
<dbReference type="InterPro" id="IPR002104">
    <property type="entry name" value="Integrase_catalytic"/>
</dbReference>
<comment type="similarity">
    <text evidence="1">Belongs to the 'phage' integrase family.</text>
</comment>
<dbReference type="InterPro" id="IPR011010">
    <property type="entry name" value="DNA_brk_join_enz"/>
</dbReference>
<evidence type="ECO:0000256" key="6">
    <source>
        <dbReference type="SAM" id="MobiDB-lite"/>
    </source>
</evidence>
<dbReference type="InterPro" id="IPR010998">
    <property type="entry name" value="Integrase_recombinase_N"/>
</dbReference>
<keyword evidence="2" id="KW-0229">DNA integration</keyword>
<evidence type="ECO:0000256" key="3">
    <source>
        <dbReference type="ARBA" id="ARBA00023125"/>
    </source>
</evidence>
<dbReference type="Proteomes" id="UP001431656">
    <property type="component" value="Chromosome"/>
</dbReference>
<dbReference type="Pfam" id="PF02899">
    <property type="entry name" value="Phage_int_SAM_1"/>
    <property type="match status" value="1"/>
</dbReference>
<dbReference type="Gene3D" id="1.10.150.130">
    <property type="match status" value="1"/>
</dbReference>
<evidence type="ECO:0008006" key="11">
    <source>
        <dbReference type="Google" id="ProtNLM"/>
    </source>
</evidence>
<feature type="domain" description="Core-binding (CB)" evidence="8">
    <location>
        <begin position="112"/>
        <end position="202"/>
    </location>
</feature>